<feature type="compositionally biased region" description="Low complexity" evidence="1">
    <location>
        <begin position="166"/>
        <end position="187"/>
    </location>
</feature>
<comment type="caution">
    <text evidence="2">The sequence shown here is derived from an EMBL/GenBank/DDBJ whole genome shotgun (WGS) entry which is preliminary data.</text>
</comment>
<protein>
    <submittedName>
        <fullName evidence="2">Collagen-like protein</fullName>
    </submittedName>
</protein>
<dbReference type="PANTHER" id="PTHR24637">
    <property type="entry name" value="COLLAGEN"/>
    <property type="match status" value="1"/>
</dbReference>
<name>A0A9D1MTK9_9FIRM</name>
<feature type="compositionally biased region" description="Low complexity" evidence="1">
    <location>
        <begin position="126"/>
        <end position="159"/>
    </location>
</feature>
<accession>A0A9D1MTK9</accession>
<evidence type="ECO:0000256" key="1">
    <source>
        <dbReference type="SAM" id="MobiDB-lite"/>
    </source>
</evidence>
<dbReference type="EMBL" id="DVNM01000013">
    <property type="protein sequence ID" value="HIU68798.1"/>
    <property type="molecule type" value="Genomic_DNA"/>
</dbReference>
<proteinExistence type="predicted"/>
<organism evidence="2 3">
    <name type="scientific">Candidatus Scybalenecus merdavium</name>
    <dbReference type="NCBI Taxonomy" id="2840939"/>
    <lineage>
        <taxon>Bacteria</taxon>
        <taxon>Bacillati</taxon>
        <taxon>Bacillota</taxon>
        <taxon>Clostridia</taxon>
        <taxon>Eubacteriales</taxon>
        <taxon>Oscillospiraceae</taxon>
        <taxon>Oscillospiraceae incertae sedis</taxon>
        <taxon>Candidatus Scybalenecus</taxon>
    </lineage>
</organism>
<dbReference type="Pfam" id="PF01391">
    <property type="entry name" value="Collagen"/>
    <property type="match status" value="1"/>
</dbReference>
<evidence type="ECO:0000313" key="2">
    <source>
        <dbReference type="EMBL" id="HIU68798.1"/>
    </source>
</evidence>
<feature type="compositionally biased region" description="Low complexity" evidence="1">
    <location>
        <begin position="195"/>
        <end position="207"/>
    </location>
</feature>
<reference evidence="2" key="1">
    <citation type="submission" date="2020-10" db="EMBL/GenBank/DDBJ databases">
        <authorList>
            <person name="Gilroy R."/>
        </authorList>
    </citation>
    <scope>NUCLEOTIDE SEQUENCE</scope>
    <source>
        <strain evidence="2">CHK176-6737</strain>
    </source>
</reference>
<dbReference type="InterPro" id="IPR008160">
    <property type="entry name" value="Collagen"/>
</dbReference>
<gene>
    <name evidence="2" type="ORF">IAD23_02420</name>
</gene>
<evidence type="ECO:0000313" key="3">
    <source>
        <dbReference type="Proteomes" id="UP000824125"/>
    </source>
</evidence>
<keyword evidence="2" id="KW-0176">Collagen</keyword>
<feature type="region of interest" description="Disordered" evidence="1">
    <location>
        <begin position="93"/>
        <end position="207"/>
    </location>
</feature>
<reference evidence="2" key="2">
    <citation type="journal article" date="2021" name="PeerJ">
        <title>Extensive microbial diversity within the chicken gut microbiome revealed by metagenomics and culture.</title>
        <authorList>
            <person name="Gilroy R."/>
            <person name="Ravi A."/>
            <person name="Getino M."/>
            <person name="Pursley I."/>
            <person name="Horton D.L."/>
            <person name="Alikhan N.F."/>
            <person name="Baker D."/>
            <person name="Gharbi K."/>
            <person name="Hall N."/>
            <person name="Watson M."/>
            <person name="Adriaenssens E.M."/>
            <person name="Foster-Nyarko E."/>
            <person name="Jarju S."/>
            <person name="Secka A."/>
            <person name="Antonio M."/>
            <person name="Oren A."/>
            <person name="Chaudhuri R.R."/>
            <person name="La Ragione R."/>
            <person name="Hildebrand F."/>
            <person name="Pallen M.J."/>
        </authorList>
    </citation>
    <scope>NUCLEOTIDE SEQUENCE</scope>
    <source>
        <strain evidence="2">CHK176-6737</strain>
    </source>
</reference>
<feature type="compositionally biased region" description="Polar residues" evidence="1">
    <location>
        <begin position="94"/>
        <end position="118"/>
    </location>
</feature>
<sequence>MFAEPGRNPAQIILFQGERMQASFPFVFAVDRNLASGAEESRDESIIKFPIATSDTVGGITAEPKTASQTMPVGIDPQTGRLYTESGGVGHISATASVDDTSGTPNVEVENNNGSLNFKFSGLKGETGPQGPAGPQGEQGPQGEKGPAGEQGPPGEMGPQGPPGEQGPQGAKGDPGEQGPAGPAGPQGEKGDPGETGPQGEPGQDGEAATITVGSVTTGEPGTNAQVTNSGTTVNAVLDFVIPRGEDGSDNLETSSKNYEKLYSYETEMGDVSSIEQDTGLTDFDKFKHIFLLVVIKTNGQSSAFNLNVFGSQIMYYTGTGVNTHYPKCSIKVDFWPLNIDGNQNTAFVKTVTSKLGTVFMGYTTDAPDINVNRQGIFTDSFTNSNFKISFTNGFENITSISIEIYGQKE</sequence>
<dbReference type="AlphaFoldDB" id="A0A9D1MTK9"/>
<dbReference type="Proteomes" id="UP000824125">
    <property type="component" value="Unassembled WGS sequence"/>
</dbReference>